<sequence length="1082" mass="120618">MMYKKHVGRSLILALLLSGSLSVDAQKITQQFRNVPLKTVLEEVEKQLQYSVIYKKDEVNEQKQINHNFKDASVEEVLSAILDKGLSYSIQGKMIVISQKTTKASAPQQQKKVTGVVKDKTGEPVIGANVIERGTTNGTVTDLDGRFTLEVPQNAVLQVSYIGYMEQEIPVNNRSDISVSLLDDTQNLDEIVVVGYGTQKKVNLTGAVSSVKADVLENRTTSDPVNMLTGNVSGVTIVQNAGQPGADGAALRVRGVGTLGNSEAMVIIDGVESSMSNVDPNDIENISVLKDAAAASIYGVRAANGVVLITTKRGAVGKPVISYNGYVGWQEATRLPKYLDSYNYAVLLNEAYKNDGLEGLYSDPDLQKFKDGSDPDHFANSDWLGTLFSENGLFHNHHLSVNGGSEAIKYSLSFGYHNKEGLMPNTEYNKFNVRSNLDAKINDRLNVSLNLSAYRSRMAAPATGMTSIMYYAFRETPVTPIQFQNGNYGLFKNEHNSVASARESGLARTYNNNFQGSASFTYKIIDGLSLRGNASTTFNLKDEHTFLRSMKFYTAESVDPIRTTRSEVENKDNKMLEVNLQAYLDYAKSFGKHDLKGLLGYSQLYNQYRILGASRKDLPLNNSLGEINAGDITTQTSEGNMVEYALRSAFARVNYTFDNRYLLEANIRYDGTSRFPKDNRFGAFPSFSAGWRVSEESFFTASWIDNLKLRASWGQLGNQEIGDYAFYNTYMFGQNYNFGNMLYPGISINEKMANSIITWEKTDQIDIGVDADAFGGKLSFTGDFFVKNTKDILLELPIPEIVGVKPPMQNAGKVRNTGMEMQISHNNQINDFKYYATFNFSYVHNEITDLSGGDTPGRSVGDPINNIYGYVCEGIFKDQAEIDGHPTQIWGAKPGDLKYKDLNNDKKIDENDRQSLGTYFPKINYGLRLGFEYKNFDFSALLQGAGMVNAIVKDEINKAFYNGGKVTEYHLDRWTPENLDATYPRLSMKDSKKNWMTSTFWMQNASYLKMRNMQLGYSLPKQVLAGSGITRLRVYFSVDNLFTITGFDGVDPESAYNMKDLSVVSSYYPLTRNYSFGVNLSF</sequence>
<evidence type="ECO:0000313" key="16">
    <source>
        <dbReference type="EMBL" id="KKB57416.1"/>
    </source>
</evidence>
<evidence type="ECO:0000256" key="5">
    <source>
        <dbReference type="ARBA" id="ARBA00022692"/>
    </source>
</evidence>
<dbReference type="InterPro" id="IPR008969">
    <property type="entry name" value="CarboxyPept-like_regulatory"/>
</dbReference>
<dbReference type="InterPro" id="IPR012910">
    <property type="entry name" value="Plug_dom"/>
</dbReference>
<keyword evidence="8 10" id="KW-0472">Membrane</keyword>
<evidence type="ECO:0000256" key="9">
    <source>
        <dbReference type="ARBA" id="ARBA00023237"/>
    </source>
</evidence>
<dbReference type="GO" id="GO:0006826">
    <property type="term" value="P:iron ion transport"/>
    <property type="evidence" value="ECO:0007669"/>
    <property type="project" value="UniProtKB-KW"/>
</dbReference>
<keyword evidence="3 10" id="KW-1134">Transmembrane beta strand</keyword>
<comment type="subcellular location">
    <subcellularLocation>
        <location evidence="1 10">Cell outer membrane</location>
        <topology evidence="1 10">Multi-pass membrane protein</topology>
    </subcellularLocation>
</comment>
<proteinExistence type="inferred from homology"/>
<dbReference type="InterPro" id="IPR036942">
    <property type="entry name" value="Beta-barrel_TonB_sf"/>
</dbReference>
<evidence type="ECO:0000259" key="14">
    <source>
        <dbReference type="Pfam" id="PF07660"/>
    </source>
</evidence>
<evidence type="ECO:0000256" key="6">
    <source>
        <dbReference type="ARBA" id="ARBA00023004"/>
    </source>
</evidence>
<evidence type="ECO:0000259" key="13">
    <source>
        <dbReference type="Pfam" id="PF00593"/>
    </source>
</evidence>
<evidence type="ECO:0000313" key="17">
    <source>
        <dbReference type="Proteomes" id="UP000033035"/>
    </source>
</evidence>
<dbReference type="FunFam" id="2.170.130.10:FF:000003">
    <property type="entry name" value="SusC/RagA family TonB-linked outer membrane protein"/>
    <property type="match status" value="1"/>
</dbReference>
<dbReference type="NCBIfam" id="TIGR04057">
    <property type="entry name" value="SusC_RagA_signa"/>
    <property type="match status" value="1"/>
</dbReference>
<comment type="similarity">
    <text evidence="10 11">Belongs to the TonB-dependent receptor family.</text>
</comment>
<reference evidence="16 17" key="1">
    <citation type="submission" date="2013-04" db="EMBL/GenBank/DDBJ databases">
        <title>The Genome Sequence of Parabacteroides gordonii DSM 23371.</title>
        <authorList>
            <consortium name="The Broad Institute Genomics Platform"/>
            <person name="Earl A."/>
            <person name="Ward D."/>
            <person name="Feldgarden M."/>
            <person name="Gevers D."/>
            <person name="Martens E."/>
            <person name="Sakamoto M."/>
            <person name="Benno Y."/>
            <person name="Suzuki N."/>
            <person name="Matsunaga N."/>
            <person name="Koshihara K."/>
            <person name="Seki M."/>
            <person name="Komiya H."/>
            <person name="Walker B."/>
            <person name="Young S."/>
            <person name="Zeng Q."/>
            <person name="Gargeya S."/>
            <person name="Fitzgerald M."/>
            <person name="Haas B."/>
            <person name="Abouelleil A."/>
            <person name="Allen A.W."/>
            <person name="Alvarado L."/>
            <person name="Arachchi H.M."/>
            <person name="Berlin A.M."/>
            <person name="Chapman S.B."/>
            <person name="Gainer-Dewar J."/>
            <person name="Goldberg J."/>
            <person name="Griggs A."/>
            <person name="Gujja S."/>
            <person name="Hansen M."/>
            <person name="Howarth C."/>
            <person name="Imamovic A."/>
            <person name="Ireland A."/>
            <person name="Larimer J."/>
            <person name="McCowan C."/>
            <person name="Murphy C."/>
            <person name="Pearson M."/>
            <person name="Poon T.W."/>
            <person name="Priest M."/>
            <person name="Roberts A."/>
            <person name="Saif S."/>
            <person name="Shea T."/>
            <person name="Sisk P."/>
            <person name="Sykes S."/>
            <person name="Wortman J."/>
            <person name="Nusbaum C."/>
            <person name="Birren B."/>
        </authorList>
    </citation>
    <scope>NUCLEOTIDE SEQUENCE [LARGE SCALE GENOMIC DNA]</scope>
    <source>
        <strain evidence="16 17">MS-1</strain>
    </source>
</reference>
<keyword evidence="7 11" id="KW-0798">TonB box</keyword>
<feature type="domain" description="TonB-dependent receptor-like beta-barrel" evidence="13">
    <location>
        <begin position="580"/>
        <end position="1041"/>
    </location>
</feature>
<evidence type="ECO:0000256" key="11">
    <source>
        <dbReference type="RuleBase" id="RU003357"/>
    </source>
</evidence>
<feature type="domain" description="TonB-dependent receptor plug" evidence="15">
    <location>
        <begin position="201"/>
        <end position="306"/>
    </location>
</feature>
<feature type="domain" description="Secretin/TonB short N-terminal" evidence="14">
    <location>
        <begin position="50"/>
        <end position="100"/>
    </location>
</feature>
<dbReference type="Gene3D" id="2.170.130.10">
    <property type="entry name" value="TonB-dependent receptor, plug domain"/>
    <property type="match status" value="1"/>
</dbReference>
<dbReference type="SUPFAM" id="SSF56935">
    <property type="entry name" value="Porins"/>
    <property type="match status" value="1"/>
</dbReference>
<keyword evidence="5 10" id="KW-0812">Transmembrane</keyword>
<dbReference type="HOGENOM" id="CLU_004317_0_2_10"/>
<keyword evidence="9 10" id="KW-0998">Cell outer membrane</keyword>
<dbReference type="InterPro" id="IPR023997">
    <property type="entry name" value="TonB-dep_OMP_SusC/RagA_CS"/>
</dbReference>
<evidence type="ECO:0000256" key="8">
    <source>
        <dbReference type="ARBA" id="ARBA00023136"/>
    </source>
</evidence>
<protein>
    <submittedName>
        <fullName evidence="16">SusC/RagA family TonB-linked outer membrane protein</fullName>
    </submittedName>
</protein>
<evidence type="ECO:0000256" key="2">
    <source>
        <dbReference type="ARBA" id="ARBA00022448"/>
    </source>
</evidence>
<dbReference type="InterPro" id="IPR000531">
    <property type="entry name" value="Beta-barrel_TonB"/>
</dbReference>
<dbReference type="STRING" id="1203610.HMPREF1536_02138"/>
<organism evidence="16 17">
    <name type="scientific">Parabacteroides gordonii MS-1 = DSM 23371</name>
    <dbReference type="NCBI Taxonomy" id="1203610"/>
    <lineage>
        <taxon>Bacteria</taxon>
        <taxon>Pseudomonadati</taxon>
        <taxon>Bacteroidota</taxon>
        <taxon>Bacteroidia</taxon>
        <taxon>Bacteroidales</taxon>
        <taxon>Tannerellaceae</taxon>
        <taxon>Parabacteroides</taxon>
    </lineage>
</organism>
<dbReference type="PATRIC" id="fig|1203610.3.peg.2195"/>
<keyword evidence="4" id="KW-0410">Iron transport</keyword>
<comment type="caution">
    <text evidence="16">The sequence shown here is derived from an EMBL/GenBank/DDBJ whole genome shotgun (WGS) entry which is preliminary data.</text>
</comment>
<name>A0A0F5JHX8_9BACT</name>
<dbReference type="EMBL" id="AQHW01000013">
    <property type="protein sequence ID" value="KKB57416.1"/>
    <property type="molecule type" value="Genomic_DNA"/>
</dbReference>
<keyword evidence="4" id="KW-0406">Ion transport</keyword>
<keyword evidence="17" id="KW-1185">Reference proteome</keyword>
<evidence type="ECO:0000259" key="15">
    <source>
        <dbReference type="Pfam" id="PF07715"/>
    </source>
</evidence>
<dbReference type="InterPro" id="IPR037066">
    <property type="entry name" value="Plug_dom_sf"/>
</dbReference>
<evidence type="ECO:0000256" key="12">
    <source>
        <dbReference type="SAM" id="SignalP"/>
    </source>
</evidence>
<accession>A0A0F5JHX8</accession>
<keyword evidence="12" id="KW-0732">Signal</keyword>
<gene>
    <name evidence="16" type="ORF">HMPREF1536_02138</name>
</gene>
<evidence type="ECO:0000256" key="7">
    <source>
        <dbReference type="ARBA" id="ARBA00023077"/>
    </source>
</evidence>
<dbReference type="Pfam" id="PF13715">
    <property type="entry name" value="CarbopepD_reg_2"/>
    <property type="match status" value="1"/>
</dbReference>
<dbReference type="Gene3D" id="2.40.170.20">
    <property type="entry name" value="TonB-dependent receptor, beta-barrel domain"/>
    <property type="match status" value="1"/>
</dbReference>
<evidence type="ECO:0000256" key="1">
    <source>
        <dbReference type="ARBA" id="ARBA00004571"/>
    </source>
</evidence>
<dbReference type="Gene3D" id="2.60.40.1120">
    <property type="entry name" value="Carboxypeptidase-like, regulatory domain"/>
    <property type="match status" value="1"/>
</dbReference>
<dbReference type="Pfam" id="PF00593">
    <property type="entry name" value="TonB_dep_Rec_b-barrel"/>
    <property type="match status" value="1"/>
</dbReference>
<dbReference type="Gene3D" id="3.55.50.30">
    <property type="match status" value="1"/>
</dbReference>
<dbReference type="InterPro" id="IPR039426">
    <property type="entry name" value="TonB-dep_rcpt-like"/>
</dbReference>
<evidence type="ECO:0000256" key="3">
    <source>
        <dbReference type="ARBA" id="ARBA00022452"/>
    </source>
</evidence>
<feature type="signal peptide" evidence="12">
    <location>
        <begin position="1"/>
        <end position="25"/>
    </location>
</feature>
<evidence type="ECO:0000256" key="10">
    <source>
        <dbReference type="PROSITE-ProRule" id="PRU01360"/>
    </source>
</evidence>
<feature type="chain" id="PRO_5002489379" evidence="12">
    <location>
        <begin position="26"/>
        <end position="1082"/>
    </location>
</feature>
<dbReference type="Pfam" id="PF07715">
    <property type="entry name" value="Plug"/>
    <property type="match status" value="1"/>
</dbReference>
<dbReference type="PROSITE" id="PS52016">
    <property type="entry name" value="TONB_DEPENDENT_REC_3"/>
    <property type="match status" value="1"/>
</dbReference>
<dbReference type="GO" id="GO:0009279">
    <property type="term" value="C:cell outer membrane"/>
    <property type="evidence" value="ECO:0007669"/>
    <property type="project" value="UniProtKB-SubCell"/>
</dbReference>
<keyword evidence="6" id="KW-0408">Iron</keyword>
<dbReference type="SUPFAM" id="SSF49464">
    <property type="entry name" value="Carboxypeptidase regulatory domain-like"/>
    <property type="match status" value="1"/>
</dbReference>
<dbReference type="FunFam" id="2.60.40.1120:FF:000003">
    <property type="entry name" value="Outer membrane protein Omp121"/>
    <property type="match status" value="1"/>
</dbReference>
<dbReference type="Proteomes" id="UP000033035">
    <property type="component" value="Unassembled WGS sequence"/>
</dbReference>
<keyword evidence="2 10" id="KW-0813">Transport</keyword>
<dbReference type="AlphaFoldDB" id="A0A0F5JHX8"/>
<dbReference type="Pfam" id="PF07660">
    <property type="entry name" value="STN"/>
    <property type="match status" value="1"/>
</dbReference>
<evidence type="ECO:0000256" key="4">
    <source>
        <dbReference type="ARBA" id="ARBA00022496"/>
    </source>
</evidence>
<dbReference type="InterPro" id="IPR023996">
    <property type="entry name" value="TonB-dep_OMP_SusC/RagA"/>
</dbReference>
<dbReference type="InterPro" id="IPR011662">
    <property type="entry name" value="Secretin/TonB_short_N"/>
</dbReference>
<dbReference type="NCBIfam" id="TIGR04056">
    <property type="entry name" value="OMP_RagA_SusC"/>
    <property type="match status" value="1"/>
</dbReference>